<proteinExistence type="predicted"/>
<evidence type="ECO:0000313" key="1">
    <source>
        <dbReference type="EMBL" id="RKH01342.1"/>
    </source>
</evidence>
<evidence type="ECO:0008006" key="3">
    <source>
        <dbReference type="Google" id="ProtNLM"/>
    </source>
</evidence>
<sequence length="179" mass="19397">MTYARKNPGQKSFIAGLLLAATALTGCGEDDIKRKYQGTYGLELQLDTGARQSEGALDVGFNVYNDGDAFITMNKLQCSLAATYVGNITEPGAEGGKVEYEDLRDVRPDQIRVCPVPPKLGENLWLDFRLGKGRIQSSQLTLDYAGTVVRGAFEEVSDGQGTRVGSFGYTFLGDEVELP</sequence>
<dbReference type="AlphaFoldDB" id="A0A3A8KFV9"/>
<dbReference type="PROSITE" id="PS51257">
    <property type="entry name" value="PROKAR_LIPOPROTEIN"/>
    <property type="match status" value="1"/>
</dbReference>
<keyword evidence="2" id="KW-1185">Reference proteome</keyword>
<dbReference type="Proteomes" id="UP000268313">
    <property type="component" value="Unassembled WGS sequence"/>
</dbReference>
<accession>A0A3A8KFV9</accession>
<evidence type="ECO:0000313" key="2">
    <source>
        <dbReference type="Proteomes" id="UP000268313"/>
    </source>
</evidence>
<dbReference type="RefSeq" id="WP_120604255.1">
    <property type="nucleotide sequence ID" value="NZ_RAWE01000073.1"/>
</dbReference>
<organism evidence="1 2">
    <name type="scientific">Corallococcus carmarthensis</name>
    <dbReference type="NCBI Taxonomy" id="2316728"/>
    <lineage>
        <taxon>Bacteria</taxon>
        <taxon>Pseudomonadati</taxon>
        <taxon>Myxococcota</taxon>
        <taxon>Myxococcia</taxon>
        <taxon>Myxococcales</taxon>
        <taxon>Cystobacterineae</taxon>
        <taxon>Myxococcaceae</taxon>
        <taxon>Corallococcus</taxon>
    </lineage>
</organism>
<protein>
    <recommendedName>
        <fullName evidence="3">Lipoprotein</fullName>
    </recommendedName>
</protein>
<dbReference type="EMBL" id="RAWE01000073">
    <property type="protein sequence ID" value="RKH01342.1"/>
    <property type="molecule type" value="Genomic_DNA"/>
</dbReference>
<dbReference type="OrthoDB" id="5508422at2"/>
<reference evidence="2" key="1">
    <citation type="submission" date="2018-09" db="EMBL/GenBank/DDBJ databases">
        <authorList>
            <person name="Livingstone P.G."/>
            <person name="Whitworth D.E."/>
        </authorList>
    </citation>
    <scope>NUCLEOTIDE SEQUENCE [LARGE SCALE GENOMIC DNA]</scope>
    <source>
        <strain evidence="2">CA043D</strain>
    </source>
</reference>
<name>A0A3A8KFV9_9BACT</name>
<gene>
    <name evidence="1" type="ORF">D7X32_20520</name>
</gene>
<comment type="caution">
    <text evidence="1">The sequence shown here is derived from an EMBL/GenBank/DDBJ whole genome shotgun (WGS) entry which is preliminary data.</text>
</comment>